<keyword evidence="1" id="KW-0812">Transmembrane</keyword>
<dbReference type="InterPro" id="IPR045692">
    <property type="entry name" value="DUF6057"/>
</dbReference>
<protein>
    <recommendedName>
        <fullName evidence="4">Transmembrane protein</fullName>
    </recommendedName>
</protein>
<feature type="transmembrane region" description="Helical" evidence="1">
    <location>
        <begin position="101"/>
        <end position="120"/>
    </location>
</feature>
<name>A0A0D0I888_9BACT</name>
<feature type="transmembrane region" description="Helical" evidence="1">
    <location>
        <begin position="132"/>
        <end position="151"/>
    </location>
</feature>
<keyword evidence="3" id="KW-1185">Reference proteome</keyword>
<sequence length="370" mass="42483">MAEIACAIVFCIFTFAYLFFYQADLLTMEQHVLSDGLTKYNRTIGAVIITAILLLLQQGVDAATKRTIKMPALTYFPPAMLLAMLTDISPSIDHGYSIGKWAWLAPLLLTAWGVAAYVSARHKDSDSPKQKTIVQTIWENILTMAALYIFIGATANTDRVFHERMKMEVMVAEGKYKDALNVKTSKADKDSTITMLRAYALAREGKMGERLFEYRVYGGSEALLPNGTTVKSLLLPKYEIFRFVAKPAVEKMGVTQYLKWMKKHRYAKKPLRDYLLCAYLMDRKIDLFVKELVDDKETEFEKLPKHYREALILYNHIRSNPMVSYHNDIMDTDYTDMQNILRSVTNKKEAMSMAGKSYGNTYWYYYFSGK</sequence>
<reference evidence="2 3" key="1">
    <citation type="submission" date="2015-01" db="EMBL/GenBank/DDBJ databases">
        <title>Comparative genomics of non-oral Prevotella species.</title>
        <authorList>
            <person name="Accetto T."/>
            <person name="Nograsek B."/>
            <person name="Avgustin G."/>
        </authorList>
    </citation>
    <scope>NUCLEOTIDE SEQUENCE [LARGE SCALE GENOMIC DNA]</scope>
    <source>
        <strain evidence="2 3">P5-119</strain>
    </source>
</reference>
<feature type="transmembrane region" description="Helical" evidence="1">
    <location>
        <begin position="5"/>
        <end position="23"/>
    </location>
</feature>
<organism evidence="2 3">
    <name type="scientific">Prevotella pectinovora</name>
    <dbReference type="NCBI Taxonomy" id="1602169"/>
    <lineage>
        <taxon>Bacteria</taxon>
        <taxon>Pseudomonadati</taxon>
        <taxon>Bacteroidota</taxon>
        <taxon>Bacteroidia</taxon>
        <taxon>Bacteroidales</taxon>
        <taxon>Prevotellaceae</taxon>
        <taxon>Prevotella</taxon>
    </lineage>
</organism>
<evidence type="ECO:0008006" key="4">
    <source>
        <dbReference type="Google" id="ProtNLM"/>
    </source>
</evidence>
<dbReference type="Pfam" id="PF19529">
    <property type="entry name" value="DUF6057"/>
    <property type="match status" value="2"/>
</dbReference>
<keyword evidence="1" id="KW-0472">Membrane</keyword>
<keyword evidence="1" id="KW-1133">Transmembrane helix</keyword>
<proteinExistence type="predicted"/>
<feature type="transmembrane region" description="Helical" evidence="1">
    <location>
        <begin position="43"/>
        <end position="60"/>
    </location>
</feature>
<dbReference type="STRING" id="1602171.ST44_01725"/>
<dbReference type="EMBL" id="JXQK01000018">
    <property type="protein sequence ID" value="KIP64709.1"/>
    <property type="molecule type" value="Genomic_DNA"/>
</dbReference>
<dbReference type="Proteomes" id="UP000032046">
    <property type="component" value="Unassembled WGS sequence"/>
</dbReference>
<accession>A0A0D0I888</accession>
<dbReference type="AlphaFoldDB" id="A0A0D0I888"/>
<gene>
    <name evidence="2" type="ORF">ST44_01725</name>
</gene>
<evidence type="ECO:0000313" key="3">
    <source>
        <dbReference type="Proteomes" id="UP000032046"/>
    </source>
</evidence>
<evidence type="ECO:0000256" key="1">
    <source>
        <dbReference type="SAM" id="Phobius"/>
    </source>
</evidence>
<evidence type="ECO:0000313" key="2">
    <source>
        <dbReference type="EMBL" id="KIP64709.1"/>
    </source>
</evidence>
<feature type="transmembrane region" description="Helical" evidence="1">
    <location>
        <begin position="72"/>
        <end position="89"/>
    </location>
</feature>
<comment type="caution">
    <text evidence="2">The sequence shown here is derived from an EMBL/GenBank/DDBJ whole genome shotgun (WGS) entry which is preliminary data.</text>
</comment>